<dbReference type="Proteomes" id="UP000807469">
    <property type="component" value="Unassembled WGS sequence"/>
</dbReference>
<comment type="caution">
    <text evidence="5">The sequence shown here is derived from an EMBL/GenBank/DDBJ whole genome shotgun (WGS) entry which is preliminary data.</text>
</comment>
<evidence type="ECO:0000256" key="3">
    <source>
        <dbReference type="ARBA" id="ARBA00022833"/>
    </source>
</evidence>
<keyword evidence="1" id="KW-0479">Metal-binding</keyword>
<gene>
    <name evidence="5" type="ORF">BDN70DRAFT_248369</name>
</gene>
<dbReference type="AlphaFoldDB" id="A0A9P5YU78"/>
<organism evidence="5 6">
    <name type="scientific">Pholiota conissans</name>
    <dbReference type="NCBI Taxonomy" id="109636"/>
    <lineage>
        <taxon>Eukaryota</taxon>
        <taxon>Fungi</taxon>
        <taxon>Dikarya</taxon>
        <taxon>Basidiomycota</taxon>
        <taxon>Agaricomycotina</taxon>
        <taxon>Agaricomycetes</taxon>
        <taxon>Agaricomycetidae</taxon>
        <taxon>Agaricales</taxon>
        <taxon>Agaricineae</taxon>
        <taxon>Strophariaceae</taxon>
        <taxon>Pholiota</taxon>
    </lineage>
</organism>
<dbReference type="GO" id="GO:0008270">
    <property type="term" value="F:zinc ion binding"/>
    <property type="evidence" value="ECO:0007669"/>
    <property type="project" value="UniProtKB-KW"/>
</dbReference>
<protein>
    <recommendedName>
        <fullName evidence="4">MYND-type domain-containing protein</fullName>
    </recommendedName>
</protein>
<proteinExistence type="predicted"/>
<dbReference type="Gene3D" id="6.10.140.2220">
    <property type="match status" value="1"/>
</dbReference>
<evidence type="ECO:0000256" key="2">
    <source>
        <dbReference type="ARBA" id="ARBA00022771"/>
    </source>
</evidence>
<evidence type="ECO:0000259" key="4">
    <source>
        <dbReference type="Pfam" id="PF01753"/>
    </source>
</evidence>
<evidence type="ECO:0000313" key="6">
    <source>
        <dbReference type="Proteomes" id="UP000807469"/>
    </source>
</evidence>
<sequence>MVDVLSTEHLMALARGQRKDKSCYSTTHTTGDTPTPHSHCVLGFRPPDSESDIDTILNLSLLQFGDARRGFKGKGLFVLEPVHEYVKRLSKFAEGHNFHAHQRYKCLDTKPSPYEEWLEGVARKVKDRWENCHEVPWCGHCGAPPLNQDLKRCSRCHQVSYCNVEHQRAADAK</sequence>
<evidence type="ECO:0000256" key="1">
    <source>
        <dbReference type="ARBA" id="ARBA00022723"/>
    </source>
</evidence>
<keyword evidence="3" id="KW-0862">Zinc</keyword>
<feature type="domain" description="MYND-type" evidence="4">
    <location>
        <begin position="138"/>
        <end position="170"/>
    </location>
</feature>
<dbReference type="SUPFAM" id="SSF144232">
    <property type="entry name" value="HIT/MYND zinc finger-like"/>
    <property type="match status" value="1"/>
</dbReference>
<evidence type="ECO:0000313" key="5">
    <source>
        <dbReference type="EMBL" id="KAF9475519.1"/>
    </source>
</evidence>
<keyword evidence="2" id="KW-0863">Zinc-finger</keyword>
<dbReference type="EMBL" id="MU155329">
    <property type="protein sequence ID" value="KAF9475519.1"/>
    <property type="molecule type" value="Genomic_DNA"/>
</dbReference>
<dbReference type="Pfam" id="PF01753">
    <property type="entry name" value="zf-MYND"/>
    <property type="match status" value="1"/>
</dbReference>
<reference evidence="5" key="1">
    <citation type="submission" date="2020-11" db="EMBL/GenBank/DDBJ databases">
        <authorList>
            <consortium name="DOE Joint Genome Institute"/>
            <person name="Ahrendt S."/>
            <person name="Riley R."/>
            <person name="Andreopoulos W."/>
            <person name="Labutti K."/>
            <person name="Pangilinan J."/>
            <person name="Ruiz-Duenas F.J."/>
            <person name="Barrasa J.M."/>
            <person name="Sanchez-Garcia M."/>
            <person name="Camarero S."/>
            <person name="Miyauchi S."/>
            <person name="Serrano A."/>
            <person name="Linde D."/>
            <person name="Babiker R."/>
            <person name="Drula E."/>
            <person name="Ayuso-Fernandez I."/>
            <person name="Pacheco R."/>
            <person name="Padilla G."/>
            <person name="Ferreira P."/>
            <person name="Barriuso J."/>
            <person name="Kellner H."/>
            <person name="Castanera R."/>
            <person name="Alfaro M."/>
            <person name="Ramirez L."/>
            <person name="Pisabarro A.G."/>
            <person name="Kuo A."/>
            <person name="Tritt A."/>
            <person name="Lipzen A."/>
            <person name="He G."/>
            <person name="Yan M."/>
            <person name="Ng V."/>
            <person name="Cullen D."/>
            <person name="Martin F."/>
            <person name="Rosso M.-N."/>
            <person name="Henrissat B."/>
            <person name="Hibbett D."/>
            <person name="Martinez A.T."/>
            <person name="Grigoriev I.V."/>
        </authorList>
    </citation>
    <scope>NUCLEOTIDE SEQUENCE</scope>
    <source>
        <strain evidence="5">CIRM-BRFM 674</strain>
    </source>
</reference>
<dbReference type="OrthoDB" id="432970at2759"/>
<dbReference type="InterPro" id="IPR002893">
    <property type="entry name" value="Znf_MYND"/>
</dbReference>
<name>A0A9P5YU78_9AGAR</name>
<accession>A0A9P5YU78</accession>
<keyword evidence="6" id="KW-1185">Reference proteome</keyword>